<feature type="non-terminal residue" evidence="5">
    <location>
        <position position="164"/>
    </location>
</feature>
<accession>A0A382F6N3</accession>
<dbReference type="GO" id="GO:0051082">
    <property type="term" value="F:unfolded protein binding"/>
    <property type="evidence" value="ECO:0007669"/>
    <property type="project" value="InterPro"/>
</dbReference>
<sequence length="164" mass="18465">MTGSEAETPTLGQSVKTLALRLGNGFIVPAQLASKHMATEKMEFKTEVQQLLDLVIHSLYSNKDIFLRELISNGSDAIDRLRFETLSKKELIKDDPEFRIKLFVDNEAKTLRIEDNGIGMTRDELEINIGTIARSGTRQFMEELKKGKAKDNPELIGQFGVGFY</sequence>
<dbReference type="InterPro" id="IPR019805">
    <property type="entry name" value="Heat_shock_protein_90_CS"/>
</dbReference>
<comment type="similarity">
    <text evidence="1">Belongs to the heat shock protein 90 family.</text>
</comment>
<evidence type="ECO:0000256" key="3">
    <source>
        <dbReference type="ARBA" id="ARBA00022840"/>
    </source>
</evidence>
<evidence type="ECO:0000256" key="4">
    <source>
        <dbReference type="ARBA" id="ARBA00023186"/>
    </source>
</evidence>
<dbReference type="PROSITE" id="PS00298">
    <property type="entry name" value="HSP90"/>
    <property type="match status" value="1"/>
</dbReference>
<keyword evidence="2" id="KW-0547">Nucleotide-binding</keyword>
<dbReference type="AlphaFoldDB" id="A0A382F6N3"/>
<dbReference type="GO" id="GO:0140662">
    <property type="term" value="F:ATP-dependent protein folding chaperone"/>
    <property type="evidence" value="ECO:0007669"/>
    <property type="project" value="InterPro"/>
</dbReference>
<dbReference type="Gene3D" id="3.30.565.10">
    <property type="entry name" value="Histidine kinase-like ATPase, C-terminal domain"/>
    <property type="match status" value="1"/>
</dbReference>
<keyword evidence="4" id="KW-0143">Chaperone</keyword>
<reference evidence="5" key="1">
    <citation type="submission" date="2018-05" db="EMBL/GenBank/DDBJ databases">
        <authorList>
            <person name="Lanie J.A."/>
            <person name="Ng W.-L."/>
            <person name="Kazmierczak K.M."/>
            <person name="Andrzejewski T.M."/>
            <person name="Davidsen T.M."/>
            <person name="Wayne K.J."/>
            <person name="Tettelin H."/>
            <person name="Glass J.I."/>
            <person name="Rusch D."/>
            <person name="Podicherti R."/>
            <person name="Tsui H.-C.T."/>
            <person name="Winkler M.E."/>
        </authorList>
    </citation>
    <scope>NUCLEOTIDE SEQUENCE</scope>
</reference>
<dbReference type="GO" id="GO:0005524">
    <property type="term" value="F:ATP binding"/>
    <property type="evidence" value="ECO:0007669"/>
    <property type="project" value="UniProtKB-KW"/>
</dbReference>
<dbReference type="InterPro" id="IPR020575">
    <property type="entry name" value="Hsp90_N"/>
</dbReference>
<dbReference type="EMBL" id="UINC01048151">
    <property type="protein sequence ID" value="SVB58329.1"/>
    <property type="molecule type" value="Genomic_DNA"/>
</dbReference>
<evidence type="ECO:0000256" key="2">
    <source>
        <dbReference type="ARBA" id="ARBA00022741"/>
    </source>
</evidence>
<dbReference type="InterPro" id="IPR036890">
    <property type="entry name" value="HATPase_C_sf"/>
</dbReference>
<evidence type="ECO:0000256" key="1">
    <source>
        <dbReference type="ARBA" id="ARBA00008239"/>
    </source>
</evidence>
<dbReference type="InterPro" id="IPR001404">
    <property type="entry name" value="Hsp90_fam"/>
</dbReference>
<gene>
    <name evidence="5" type="ORF">METZ01_LOCUS211183</name>
</gene>
<protein>
    <submittedName>
        <fullName evidence="5">Uncharacterized protein</fullName>
    </submittedName>
</protein>
<organism evidence="5">
    <name type="scientific">marine metagenome</name>
    <dbReference type="NCBI Taxonomy" id="408172"/>
    <lineage>
        <taxon>unclassified sequences</taxon>
        <taxon>metagenomes</taxon>
        <taxon>ecological metagenomes</taxon>
    </lineage>
</organism>
<dbReference type="PANTHER" id="PTHR11528">
    <property type="entry name" value="HEAT SHOCK PROTEIN 90 FAMILY MEMBER"/>
    <property type="match status" value="1"/>
</dbReference>
<proteinExistence type="inferred from homology"/>
<evidence type="ECO:0000313" key="5">
    <source>
        <dbReference type="EMBL" id="SVB58329.1"/>
    </source>
</evidence>
<name>A0A382F6N3_9ZZZZ</name>
<keyword evidence="3" id="KW-0067">ATP-binding</keyword>
<dbReference type="PRINTS" id="PR00775">
    <property type="entry name" value="HEATSHOCK90"/>
</dbReference>
<dbReference type="SUPFAM" id="SSF55874">
    <property type="entry name" value="ATPase domain of HSP90 chaperone/DNA topoisomerase II/histidine kinase"/>
    <property type="match status" value="1"/>
</dbReference>
<dbReference type="GO" id="GO:0016887">
    <property type="term" value="F:ATP hydrolysis activity"/>
    <property type="evidence" value="ECO:0007669"/>
    <property type="project" value="InterPro"/>
</dbReference>